<dbReference type="SUPFAM" id="SSF54695">
    <property type="entry name" value="POZ domain"/>
    <property type="match status" value="1"/>
</dbReference>
<feature type="compositionally biased region" description="Low complexity" evidence="7">
    <location>
        <begin position="527"/>
        <end position="544"/>
    </location>
</feature>
<feature type="region of interest" description="Disordered" evidence="7">
    <location>
        <begin position="522"/>
        <end position="554"/>
    </location>
</feature>
<dbReference type="PANTHER" id="PTHR24118">
    <property type="entry name" value="POTE ANKYRIN DOMAIN"/>
    <property type="match status" value="1"/>
</dbReference>
<dbReference type="SMART" id="SM00064">
    <property type="entry name" value="FYVE"/>
    <property type="match status" value="1"/>
</dbReference>
<dbReference type="InParanoid" id="A0A7M7P8T5"/>
<feature type="repeat" description="ANK" evidence="4">
    <location>
        <begin position="1079"/>
        <end position="1111"/>
    </location>
</feature>
<feature type="repeat" description="ANK" evidence="4">
    <location>
        <begin position="367"/>
        <end position="400"/>
    </location>
</feature>
<sequence>MAEEAEKLQRHLDLLRQEYVKLQNRLAEVEQKYNVATAANSGGGKGEEGNFVSRLLATVADLFDKELYSDLVVRLAGREVKAHKFVLAARSDHWGVPNLADVQSIDFTDIGLEVGMDLLKWVYTDVISLRQDDTFVLDLLRAASKFKLVPLQDRCEKTLMSSVNVRNCIRYYQVAEEIGAMQLKGYCSELISSHWNDFTSEDFGNMAAPLLYKMFKTKAPFPLHTAVRNRREDIVFLFLMEYDAQLPGKLNEVDDRGDLPLDLALSSKQESIASELVKHRVDVDRADRQGHCLLHKAIKRVDEFSANFLIKSSANVNAATQGDRETPLHMVAGFNPIVTDDAQLEGMVRVAEQILQGGANPNAQDSKGNTPIHIAIGSGNTAVFDQLLVHKLINFDLLNNDGDSALWWALDNTATSTSYNEDSLAAKLIRRGCSPDAINPQTGDTLMHRAARAGNEQGALFLATHGASPNLANFKGETPLHAAASFGLAQLSGLLLQKGANPNTQTRDTGVDLASQFGSMGFGSTPSEITTSSSAGSSNPFGDNGSFGGGGDGGSFGGGGRGGVVGVQDGDSGLLVACKQTPLHMAVANRHAEVVGVFMEHRTQALQSRDGIQIIPDFNLHDSNDQTVLGLALWTGLHSFAAQLLHAGANINYTTGDGLTLLHLAIQKQDTSSALFLLEHQADINIKTKDGENPLQLAIKRHLPVVVDALCVRGANMNTPDENGNPPLWVALESGQEDIASTLVRHGCDTTAWGTGEGGMQQTLLHRAIDDNNQTVACFLIRSMCDVNSSRRPGPNGEGPDEAFDGQGPLHHACEWGLEQVVQCLIEHQADINAKDAEGRTPLHIAISNQHPTIISLIMSHPVLDLTLRDKGGLTPFAAALTFKNNKAAQAILDREPRAAEQLDNKGRNFLHVAVEKSDIESVLFLISVRANVTSRIQDSSQLTPLHLAVQAGSEIIVRNLLLAGASVMALNNHKQNGLHMAATKDHSTICSILIENGINVDAKDDNNNSALHIAVQYGNLNSARVLLTESSIDAEAFNTRGQTPMHLLGQYGRDNAAAIFDLFRECMPQYPLDKQDAEGNTVLLLAYQKGNGAICRAIVRAGASLGIMNKQGVSIFNAQVATRQLLFRLLDMLSKEPAWSESELCQDCQVKFSIKTRKHHCRHCGRILCSKCSSKMVPIVKYDLTRPVRTCDMCFDVLSLGAM</sequence>
<dbReference type="OrthoDB" id="2306477at2759"/>
<dbReference type="InterPro" id="IPR002110">
    <property type="entry name" value="Ankyrin_rpt"/>
</dbReference>
<dbReference type="InterPro" id="IPR049764">
    <property type="entry name" value="ANFY1_FYVE"/>
</dbReference>
<keyword evidence="6" id="KW-0175">Coiled coil</keyword>
<feature type="coiled-coil region" evidence="6">
    <location>
        <begin position="5"/>
        <end position="39"/>
    </location>
</feature>
<dbReference type="SMART" id="SM00248">
    <property type="entry name" value="ANK"/>
    <property type="match status" value="21"/>
</dbReference>
<dbReference type="Gene3D" id="3.30.40.10">
    <property type="entry name" value="Zinc/RING finger domain, C3HC4 (zinc finger)"/>
    <property type="match status" value="1"/>
</dbReference>
<feature type="domain" description="FYVE-type" evidence="9">
    <location>
        <begin position="1140"/>
        <end position="1200"/>
    </location>
</feature>
<evidence type="ECO:0000313" key="11">
    <source>
        <dbReference type="Proteomes" id="UP000007110"/>
    </source>
</evidence>
<keyword evidence="4" id="KW-0040">ANK repeat</keyword>
<dbReference type="AlphaFoldDB" id="A0A7M7P8T5"/>
<dbReference type="CDD" id="cd18303">
    <property type="entry name" value="BTB_POZ_Rank-5"/>
    <property type="match status" value="1"/>
</dbReference>
<dbReference type="Proteomes" id="UP000007110">
    <property type="component" value="Unassembled WGS sequence"/>
</dbReference>
<dbReference type="PROSITE" id="PS50178">
    <property type="entry name" value="ZF_FYVE"/>
    <property type="match status" value="1"/>
</dbReference>
<dbReference type="InterPro" id="IPR000210">
    <property type="entry name" value="BTB/POZ_dom"/>
</dbReference>
<dbReference type="SUPFAM" id="SSF48403">
    <property type="entry name" value="Ankyrin repeat"/>
    <property type="match status" value="3"/>
</dbReference>
<dbReference type="EnsemblMetazoa" id="XM_030991914">
    <property type="protein sequence ID" value="XP_030847774"/>
    <property type="gene ID" value="LOC592196"/>
</dbReference>
<reference evidence="11" key="1">
    <citation type="submission" date="2015-02" db="EMBL/GenBank/DDBJ databases">
        <title>Genome sequencing for Strongylocentrotus purpuratus.</title>
        <authorList>
            <person name="Murali S."/>
            <person name="Liu Y."/>
            <person name="Vee V."/>
            <person name="English A."/>
            <person name="Wang M."/>
            <person name="Skinner E."/>
            <person name="Han Y."/>
            <person name="Muzny D.M."/>
            <person name="Worley K.C."/>
            <person name="Gibbs R.A."/>
        </authorList>
    </citation>
    <scope>NUCLEOTIDE SEQUENCE</scope>
</reference>
<feature type="repeat" description="ANK" evidence="4">
    <location>
        <begin position="690"/>
        <end position="722"/>
    </location>
</feature>
<keyword evidence="11" id="KW-1185">Reference proteome</keyword>
<dbReference type="InterPro" id="IPR011011">
    <property type="entry name" value="Znf_FYVE_PHD"/>
</dbReference>
<dbReference type="InterPro" id="IPR049763">
    <property type="entry name" value="ANKFY1_BACK"/>
</dbReference>
<feature type="compositionally biased region" description="Gly residues" evidence="7">
    <location>
        <begin position="545"/>
        <end position="554"/>
    </location>
</feature>
<dbReference type="PRINTS" id="PR01415">
    <property type="entry name" value="ANKYRIN"/>
</dbReference>
<feature type="repeat" description="ANK" evidence="4">
    <location>
        <begin position="838"/>
        <end position="861"/>
    </location>
</feature>
<evidence type="ECO:0000256" key="7">
    <source>
        <dbReference type="SAM" id="MobiDB-lite"/>
    </source>
</evidence>
<evidence type="ECO:0000256" key="1">
    <source>
        <dbReference type="ARBA" id="ARBA00022723"/>
    </source>
</evidence>
<dbReference type="PANTHER" id="PTHR24118:SF82">
    <property type="entry name" value="RABANKYRIN-5"/>
    <property type="match status" value="1"/>
</dbReference>
<dbReference type="PROSITE" id="PS50097">
    <property type="entry name" value="BTB"/>
    <property type="match status" value="1"/>
</dbReference>
<reference evidence="10" key="2">
    <citation type="submission" date="2021-01" db="UniProtKB">
        <authorList>
            <consortium name="EnsemblMetazoa"/>
        </authorList>
    </citation>
    <scope>IDENTIFICATION</scope>
</reference>
<dbReference type="GO" id="GO:0008270">
    <property type="term" value="F:zinc ion binding"/>
    <property type="evidence" value="ECO:0007669"/>
    <property type="project" value="UniProtKB-KW"/>
</dbReference>
<dbReference type="InterPro" id="IPR000306">
    <property type="entry name" value="Znf_FYVE"/>
</dbReference>
<dbReference type="InterPro" id="IPR049765">
    <property type="entry name" value="ANFY1_BTB_POZ"/>
</dbReference>
<dbReference type="InterPro" id="IPR013083">
    <property type="entry name" value="Znf_RING/FYVE/PHD"/>
</dbReference>
<dbReference type="Pfam" id="PF01363">
    <property type="entry name" value="FYVE"/>
    <property type="match status" value="1"/>
</dbReference>
<protein>
    <recommendedName>
        <fullName evidence="12">Ankyrin repeat and FYVE domain-containing protein 1</fullName>
    </recommendedName>
</protein>
<feature type="repeat" description="ANK" evidence="4">
    <location>
        <begin position="475"/>
        <end position="507"/>
    </location>
</feature>
<name>A0A7M7P8T5_STRPU</name>
<keyword evidence="3" id="KW-0862">Zinc</keyword>
<dbReference type="InterPro" id="IPR017455">
    <property type="entry name" value="Znf_FYVE-rel"/>
</dbReference>
<dbReference type="InterPro" id="IPR011333">
    <property type="entry name" value="SKP1/BTB/POZ_sf"/>
</dbReference>
<feature type="repeat" description="ANK" evidence="4">
    <location>
        <begin position="723"/>
        <end position="755"/>
    </location>
</feature>
<evidence type="ECO:0008006" key="12">
    <source>
        <dbReference type="Google" id="ProtNLM"/>
    </source>
</evidence>
<dbReference type="Gene3D" id="3.30.710.10">
    <property type="entry name" value="Potassium Channel Kv1.1, Chain A"/>
    <property type="match status" value="1"/>
</dbReference>
<feature type="repeat" description="ANK" evidence="4">
    <location>
        <begin position="442"/>
        <end position="474"/>
    </location>
</feature>
<feature type="repeat" description="ANK" evidence="4">
    <location>
        <begin position="906"/>
        <end position="938"/>
    </location>
</feature>
<dbReference type="KEGG" id="spu:592196"/>
<evidence type="ECO:0000259" key="8">
    <source>
        <dbReference type="PROSITE" id="PS50097"/>
    </source>
</evidence>
<feature type="repeat" description="ANK" evidence="4">
    <location>
        <begin position="974"/>
        <end position="1006"/>
    </location>
</feature>
<proteinExistence type="predicted"/>
<dbReference type="FunCoup" id="A0A7M7P8T5">
    <property type="interactions" value="1423"/>
</dbReference>
<dbReference type="CTD" id="51479"/>
<keyword evidence="1" id="KW-0479">Metal-binding</keyword>
<evidence type="ECO:0000313" key="10">
    <source>
        <dbReference type="EnsemblMetazoa" id="XP_030847774"/>
    </source>
</evidence>
<dbReference type="PROSITE" id="PS50088">
    <property type="entry name" value="ANK_REPEAT"/>
    <property type="match status" value="12"/>
</dbReference>
<keyword evidence="2 5" id="KW-0863">Zinc-finger</keyword>
<feature type="repeat" description="ANK" evidence="4">
    <location>
        <begin position="805"/>
        <end position="837"/>
    </location>
</feature>
<dbReference type="PROSITE" id="PS50297">
    <property type="entry name" value="ANK_REP_REGION"/>
    <property type="match status" value="7"/>
</dbReference>
<dbReference type="Pfam" id="PF12796">
    <property type="entry name" value="Ank_2"/>
    <property type="match status" value="6"/>
</dbReference>
<dbReference type="Pfam" id="PF00651">
    <property type="entry name" value="BTB"/>
    <property type="match status" value="1"/>
</dbReference>
<accession>A0A7M7P8T5</accession>
<evidence type="ECO:0000256" key="6">
    <source>
        <dbReference type="SAM" id="Coils"/>
    </source>
</evidence>
<dbReference type="SUPFAM" id="SSF57903">
    <property type="entry name" value="FYVE/PHD zinc finger"/>
    <property type="match status" value="1"/>
</dbReference>
<evidence type="ECO:0000256" key="2">
    <source>
        <dbReference type="ARBA" id="ARBA00022771"/>
    </source>
</evidence>
<evidence type="ECO:0000256" key="4">
    <source>
        <dbReference type="PROSITE-ProRule" id="PRU00023"/>
    </source>
</evidence>
<dbReference type="OMA" id="WGLEQVV"/>
<dbReference type="CDD" id="cd18501">
    <property type="entry name" value="BACK_ANKFY1_Rank5"/>
    <property type="match status" value="1"/>
</dbReference>
<evidence type="ECO:0000256" key="5">
    <source>
        <dbReference type="PROSITE-ProRule" id="PRU00091"/>
    </source>
</evidence>
<organism evidence="10 11">
    <name type="scientific">Strongylocentrotus purpuratus</name>
    <name type="common">Purple sea urchin</name>
    <dbReference type="NCBI Taxonomy" id="7668"/>
    <lineage>
        <taxon>Eukaryota</taxon>
        <taxon>Metazoa</taxon>
        <taxon>Echinodermata</taxon>
        <taxon>Eleutherozoa</taxon>
        <taxon>Echinozoa</taxon>
        <taxon>Echinoidea</taxon>
        <taxon>Euechinoidea</taxon>
        <taxon>Echinacea</taxon>
        <taxon>Camarodonta</taxon>
        <taxon>Echinidea</taxon>
        <taxon>Strongylocentrotidae</taxon>
        <taxon>Strongylocentrotus</taxon>
    </lineage>
</organism>
<feature type="domain" description="BTB" evidence="8">
    <location>
        <begin position="69"/>
        <end position="131"/>
    </location>
</feature>
<dbReference type="Gene3D" id="1.25.40.20">
    <property type="entry name" value="Ankyrin repeat-containing domain"/>
    <property type="match status" value="4"/>
</dbReference>
<dbReference type="GeneID" id="592196"/>
<dbReference type="SMART" id="SM00225">
    <property type="entry name" value="BTB"/>
    <property type="match status" value="1"/>
</dbReference>
<feature type="repeat" description="ANK" evidence="4">
    <location>
        <begin position="941"/>
        <end position="973"/>
    </location>
</feature>
<dbReference type="RefSeq" id="XP_030847774.1">
    <property type="nucleotide sequence ID" value="XM_030991914.1"/>
</dbReference>
<dbReference type="CDD" id="cd15728">
    <property type="entry name" value="FYVE_ANFY1"/>
    <property type="match status" value="1"/>
</dbReference>
<feature type="repeat" description="ANK" evidence="4">
    <location>
        <begin position="657"/>
        <end position="689"/>
    </location>
</feature>
<dbReference type="InterPro" id="IPR036770">
    <property type="entry name" value="Ankyrin_rpt-contain_sf"/>
</dbReference>
<evidence type="ECO:0000256" key="3">
    <source>
        <dbReference type="ARBA" id="ARBA00022833"/>
    </source>
</evidence>
<evidence type="ECO:0000259" key="9">
    <source>
        <dbReference type="PROSITE" id="PS50178"/>
    </source>
</evidence>